<dbReference type="Proteomes" id="UP000193380">
    <property type="component" value="Unassembled WGS sequence"/>
</dbReference>
<dbReference type="AlphaFoldDB" id="A0A060X8V6"/>
<protein>
    <recommendedName>
        <fullName evidence="1">SET domain-containing protein</fullName>
    </recommendedName>
</protein>
<evidence type="ECO:0000259" key="1">
    <source>
        <dbReference type="Pfam" id="PF21549"/>
    </source>
</evidence>
<accession>A0A060X8V6</accession>
<dbReference type="EMBL" id="FR904889">
    <property type="protein sequence ID" value="CDQ73250.1"/>
    <property type="molecule type" value="Genomic_DNA"/>
</dbReference>
<name>A0A060X8V6_ONCMY</name>
<gene>
    <name evidence="2" type="ORF">GSONMT00016859001</name>
</gene>
<dbReference type="InterPro" id="IPR001214">
    <property type="entry name" value="SET_dom"/>
</dbReference>
<evidence type="ECO:0000313" key="2">
    <source>
        <dbReference type="EMBL" id="CDQ73250.1"/>
    </source>
</evidence>
<dbReference type="InterPro" id="IPR046341">
    <property type="entry name" value="SET_dom_sf"/>
</dbReference>
<reference evidence="2" key="2">
    <citation type="submission" date="2014-03" db="EMBL/GenBank/DDBJ databases">
        <authorList>
            <person name="Genoscope - CEA"/>
        </authorList>
    </citation>
    <scope>NUCLEOTIDE SEQUENCE</scope>
</reference>
<dbReference type="FunFam" id="2.170.270.10:FF:000015">
    <property type="entry name" value="Zinc finger protein"/>
    <property type="match status" value="1"/>
</dbReference>
<sequence length="120" mass="13859">MLGMYVPDRFSLKSSNVQDGIGLYTARQVKKGEKFGPFAGEKKLPSELDESTDTRLMWEVRGNKGDVLYVLDASNPRHANWLRFVHQAPSQEEKNLAAIQVQPHAEDSNTFRRIYRERHR</sequence>
<dbReference type="PaxDb" id="8022-A0A060X8V6"/>
<dbReference type="STRING" id="8022.A0A060X8V6"/>
<dbReference type="Pfam" id="PF21549">
    <property type="entry name" value="PRDM2_PR"/>
    <property type="match status" value="1"/>
</dbReference>
<reference evidence="2" key="1">
    <citation type="journal article" date="2014" name="Nat. Commun.">
        <title>The rainbow trout genome provides novel insights into evolution after whole-genome duplication in vertebrates.</title>
        <authorList>
            <person name="Berthelot C."/>
            <person name="Brunet F."/>
            <person name="Chalopin D."/>
            <person name="Juanchich A."/>
            <person name="Bernard M."/>
            <person name="Noel B."/>
            <person name="Bento P."/>
            <person name="Da Silva C."/>
            <person name="Labadie K."/>
            <person name="Alberti A."/>
            <person name="Aury J.M."/>
            <person name="Louis A."/>
            <person name="Dehais P."/>
            <person name="Bardou P."/>
            <person name="Montfort J."/>
            <person name="Klopp C."/>
            <person name="Cabau C."/>
            <person name="Gaspin C."/>
            <person name="Thorgaard G.H."/>
            <person name="Boussaha M."/>
            <person name="Quillet E."/>
            <person name="Guyomard R."/>
            <person name="Galiana D."/>
            <person name="Bobe J."/>
            <person name="Volff J.N."/>
            <person name="Genet C."/>
            <person name="Wincker P."/>
            <person name="Jaillon O."/>
            <person name="Roest Crollius H."/>
            <person name="Guiguen Y."/>
        </authorList>
    </citation>
    <scope>NUCLEOTIDE SEQUENCE [LARGE SCALE GENOMIC DNA]</scope>
</reference>
<proteinExistence type="predicted"/>
<organism evidence="2 3">
    <name type="scientific">Oncorhynchus mykiss</name>
    <name type="common">Rainbow trout</name>
    <name type="synonym">Salmo gairdneri</name>
    <dbReference type="NCBI Taxonomy" id="8022"/>
    <lineage>
        <taxon>Eukaryota</taxon>
        <taxon>Metazoa</taxon>
        <taxon>Chordata</taxon>
        <taxon>Craniata</taxon>
        <taxon>Vertebrata</taxon>
        <taxon>Euteleostomi</taxon>
        <taxon>Actinopterygii</taxon>
        <taxon>Neopterygii</taxon>
        <taxon>Teleostei</taxon>
        <taxon>Protacanthopterygii</taxon>
        <taxon>Salmoniformes</taxon>
        <taxon>Salmonidae</taxon>
        <taxon>Salmoninae</taxon>
        <taxon>Oncorhynchus</taxon>
    </lineage>
</organism>
<feature type="domain" description="SET" evidence="1">
    <location>
        <begin position="13"/>
        <end position="102"/>
    </location>
</feature>
<evidence type="ECO:0000313" key="3">
    <source>
        <dbReference type="Proteomes" id="UP000193380"/>
    </source>
</evidence>
<dbReference type="Gene3D" id="2.170.270.10">
    <property type="entry name" value="SET domain"/>
    <property type="match status" value="1"/>
</dbReference>